<dbReference type="RefSeq" id="XP_058331741.1">
    <property type="nucleotide sequence ID" value="XM_058472738.1"/>
</dbReference>
<accession>A0A9W9TRT5</accession>
<dbReference type="GeneID" id="83200041"/>
<organism evidence="1 2">
    <name type="scientific">Penicillium chermesinum</name>
    <dbReference type="NCBI Taxonomy" id="63820"/>
    <lineage>
        <taxon>Eukaryota</taxon>
        <taxon>Fungi</taxon>
        <taxon>Dikarya</taxon>
        <taxon>Ascomycota</taxon>
        <taxon>Pezizomycotina</taxon>
        <taxon>Eurotiomycetes</taxon>
        <taxon>Eurotiomycetidae</taxon>
        <taxon>Eurotiales</taxon>
        <taxon>Aspergillaceae</taxon>
        <taxon>Penicillium</taxon>
    </lineage>
</organism>
<dbReference type="AlphaFoldDB" id="A0A9W9TRT5"/>
<evidence type="ECO:0000313" key="1">
    <source>
        <dbReference type="EMBL" id="KAJ5238822.1"/>
    </source>
</evidence>
<sequence length="89" mass="9964">MREGQSKKALVSHLGLLYSSTMQHAAREATTELGSTGRYPKRYTASTYDMLPLWRATIVPARITMGGLTPFWRGPTNLDLTFLFWAAAE</sequence>
<proteinExistence type="predicted"/>
<reference evidence="1" key="2">
    <citation type="journal article" date="2023" name="IMA Fungus">
        <title>Comparative genomic study of the Penicillium genus elucidates a diverse pangenome and 15 lateral gene transfer events.</title>
        <authorList>
            <person name="Petersen C."/>
            <person name="Sorensen T."/>
            <person name="Nielsen M.R."/>
            <person name="Sondergaard T.E."/>
            <person name="Sorensen J.L."/>
            <person name="Fitzpatrick D.A."/>
            <person name="Frisvad J.C."/>
            <person name="Nielsen K.L."/>
        </authorList>
    </citation>
    <scope>NUCLEOTIDE SEQUENCE</scope>
    <source>
        <strain evidence="1">IBT 19713</strain>
    </source>
</reference>
<dbReference type="EMBL" id="JAPQKS010000003">
    <property type="protein sequence ID" value="KAJ5238822.1"/>
    <property type="molecule type" value="Genomic_DNA"/>
</dbReference>
<dbReference type="Proteomes" id="UP001150941">
    <property type="component" value="Unassembled WGS sequence"/>
</dbReference>
<comment type="caution">
    <text evidence="1">The sequence shown here is derived from an EMBL/GenBank/DDBJ whole genome shotgun (WGS) entry which is preliminary data.</text>
</comment>
<evidence type="ECO:0000313" key="2">
    <source>
        <dbReference type="Proteomes" id="UP001150941"/>
    </source>
</evidence>
<reference evidence="1" key="1">
    <citation type="submission" date="2022-11" db="EMBL/GenBank/DDBJ databases">
        <authorList>
            <person name="Petersen C."/>
        </authorList>
    </citation>
    <scope>NUCLEOTIDE SEQUENCE</scope>
    <source>
        <strain evidence="1">IBT 19713</strain>
    </source>
</reference>
<protein>
    <submittedName>
        <fullName evidence="1">Uncharacterized protein</fullName>
    </submittedName>
</protein>
<gene>
    <name evidence="1" type="ORF">N7468_003441</name>
</gene>
<name>A0A9W9TRT5_9EURO</name>
<keyword evidence="2" id="KW-1185">Reference proteome</keyword>